<evidence type="ECO:0000313" key="1">
    <source>
        <dbReference type="EMBL" id="KAJ3541212.1"/>
    </source>
</evidence>
<protein>
    <submittedName>
        <fullName evidence="1">Uncharacterized protein</fullName>
    </submittedName>
</protein>
<sequence length="499" mass="57909">MSQTHRLSHELLCLIFQCFCPHCRGELEWPHWAEPEELQVVHEQGTSALFNLCLVSRQFRDIAQDILHHQFDPHYTRSRSPNSPNSWARRLEPFLRTIATRPDLASSVKAAILRGPLIESLDFWDSRDAYEHCASAFGTNLSELWEQRRKGFPKLVNLHHRARQAFFTWKRQKSNSLVKHGYISIVTSELLTMLVALLPNLRHLRVEDGYCPMRYAFDISTEIISSLGITRLPLKILDINRPLKMLLSLTPDLETLVSHFFGKFPQLPSVKTLRIRAEERLNSILIQQRLDACTGHLSEFSYTNISVREYGGDERDIMDLLDQERFYATLKSIHLDLRHQIPPGHTLDMRGMPSFERFTHLETLFLTTYSIYNTRQHRLNSELLIIILPPSIRSLTLVDHDKPVPPDRLADGLLALADSKPTRFKQLKEVRCDSKEACNDDLLIRMCERHGIDFGYQEFPRECWSYSRLPLPFQASDVPSNRSFSYPRLLPGELSDEDL</sequence>
<comment type="caution">
    <text evidence="1">The sequence shown here is derived from an EMBL/GenBank/DDBJ whole genome shotgun (WGS) entry which is preliminary data.</text>
</comment>
<evidence type="ECO:0000313" key="2">
    <source>
        <dbReference type="Proteomes" id="UP001148629"/>
    </source>
</evidence>
<name>A0ACC1SJS8_9HYPO</name>
<gene>
    <name evidence="1" type="ORF">NM208_g4717</name>
</gene>
<organism evidence="1 2">
    <name type="scientific">Fusarium decemcellulare</name>
    <dbReference type="NCBI Taxonomy" id="57161"/>
    <lineage>
        <taxon>Eukaryota</taxon>
        <taxon>Fungi</taxon>
        <taxon>Dikarya</taxon>
        <taxon>Ascomycota</taxon>
        <taxon>Pezizomycotina</taxon>
        <taxon>Sordariomycetes</taxon>
        <taxon>Hypocreomycetidae</taxon>
        <taxon>Hypocreales</taxon>
        <taxon>Nectriaceae</taxon>
        <taxon>Fusarium</taxon>
        <taxon>Fusarium decemcellulare species complex</taxon>
    </lineage>
</organism>
<dbReference type="EMBL" id="JANRMS010000365">
    <property type="protein sequence ID" value="KAJ3541212.1"/>
    <property type="molecule type" value="Genomic_DNA"/>
</dbReference>
<keyword evidence="2" id="KW-1185">Reference proteome</keyword>
<dbReference type="Proteomes" id="UP001148629">
    <property type="component" value="Unassembled WGS sequence"/>
</dbReference>
<accession>A0ACC1SJS8</accession>
<reference evidence="1" key="1">
    <citation type="submission" date="2022-08" db="EMBL/GenBank/DDBJ databases">
        <title>Genome Sequence of Fusarium decemcellulare.</title>
        <authorList>
            <person name="Buettner E."/>
        </authorList>
    </citation>
    <scope>NUCLEOTIDE SEQUENCE</scope>
    <source>
        <strain evidence="1">Babe19</strain>
    </source>
</reference>
<proteinExistence type="predicted"/>